<dbReference type="Pfam" id="PF11195">
    <property type="entry name" value="Tad2-like"/>
    <property type="match status" value="1"/>
</dbReference>
<sequence>MTQQLATPGMGYPEALLLKQNRRKVARAGWNGKDIYVQQHGSVAAIDVTLPDGEQAYVEPFFVIVNAKTGTVNTWVPSVSDLNGKDWYEVK</sequence>
<proteinExistence type="predicted"/>
<accession>A0AAU8KZ86</accession>
<organism evidence="2">
    <name type="scientific">Pantoea phage Survivor</name>
    <dbReference type="NCBI Taxonomy" id="3232176"/>
    <lineage>
        <taxon>Viruses</taxon>
        <taxon>Duplodnaviria</taxon>
        <taxon>Heunggongvirae</taxon>
        <taxon>Uroviricota</taxon>
        <taxon>Caudoviricetes</taxon>
    </lineage>
</organism>
<name>A0AAU8KZ86_9CAUD</name>
<feature type="domain" description="Thoeris anti-defense 2-like" evidence="1">
    <location>
        <begin position="10"/>
        <end position="90"/>
    </location>
</feature>
<evidence type="ECO:0000259" key="1">
    <source>
        <dbReference type="Pfam" id="PF11195"/>
    </source>
</evidence>
<dbReference type="EMBL" id="PP885733">
    <property type="protein sequence ID" value="XCN28125.1"/>
    <property type="molecule type" value="Genomic_DNA"/>
</dbReference>
<protein>
    <recommendedName>
        <fullName evidence="1">Thoeris anti-defense 2-like domain-containing protein</fullName>
    </recommendedName>
</protein>
<evidence type="ECO:0000313" key="2">
    <source>
        <dbReference type="EMBL" id="XCN28125.1"/>
    </source>
</evidence>
<reference evidence="2" key="1">
    <citation type="submission" date="2024-06" db="EMBL/GenBank/DDBJ databases">
        <authorList>
            <person name="Gannavaram S."/>
            <person name="Nemani S."/>
            <person name="Datta M."/>
            <person name="Picchiottino A."/>
            <person name="Mereddy A."/>
            <person name="Gannavaram N."/>
            <person name="Honeycutt C."/>
            <person name="Tran D."/>
            <person name="Choi K."/>
            <person name="Srinivasan K."/>
            <person name="Johnson A."/>
        </authorList>
    </citation>
    <scope>NUCLEOTIDE SEQUENCE</scope>
</reference>
<dbReference type="InterPro" id="IPR021361">
    <property type="entry name" value="Tad2-like_dom"/>
</dbReference>